<feature type="region of interest" description="Disordered" evidence="2">
    <location>
        <begin position="284"/>
        <end position="323"/>
    </location>
</feature>
<sequence>MATLLSSPPVSASPSPLELSPNQKSLVKAWWEKVNNNMSSEKVNRYEKQGVVFGIPLLVSLKYAHSRISYFDERTNDQCNAIIPTIVAKCGAFLKEKALYTEGIFRLSGNAKRISMLQVTFDTPTEDYGLNLNWHDYTVHDASNVMRRFLNYLPEPLISLHYQALFKTTLDAEFPSLELKIDAFQNLIERLPIAHQYLLLYLLDLLYLFSQCVEYTRMDSSSLATAFSPVIFPDPSHATNPAGYKESQRVLEFLIMHQDKFLMPNTSQNDVDKILAYPTNYEKTAASSPLSPPLSLPPFSRQRRHSATTNSSFERSKSPYSLPYTSSSVSDLFSFNKNNPTTTTFGSTSSTATLPSSSSPLPTTSTLKRSKTAPSIKRNNKYGDYDSSSKFMLGDANNSYTSLNQNSRNLGRWKSIKRVIKDGEDQQLPPSPTLPTTPTIVL</sequence>
<feature type="region of interest" description="Disordered" evidence="2">
    <location>
        <begin position="422"/>
        <end position="442"/>
    </location>
</feature>
<feature type="region of interest" description="Disordered" evidence="2">
    <location>
        <begin position="1"/>
        <end position="20"/>
    </location>
</feature>
<dbReference type="GO" id="GO:0007165">
    <property type="term" value="P:signal transduction"/>
    <property type="evidence" value="ECO:0007669"/>
    <property type="project" value="InterPro"/>
</dbReference>
<feature type="domain" description="Rho-GAP" evidence="3">
    <location>
        <begin position="69"/>
        <end position="262"/>
    </location>
</feature>
<keyword evidence="5" id="KW-1185">Reference proteome</keyword>
<dbReference type="InterPro" id="IPR000198">
    <property type="entry name" value="RhoGAP_dom"/>
</dbReference>
<organism evidence="4 5">
    <name type="scientific">Mucor plumbeus</name>
    <dbReference type="NCBI Taxonomy" id="97098"/>
    <lineage>
        <taxon>Eukaryota</taxon>
        <taxon>Fungi</taxon>
        <taxon>Fungi incertae sedis</taxon>
        <taxon>Mucoromycota</taxon>
        <taxon>Mucoromycotina</taxon>
        <taxon>Mucoromycetes</taxon>
        <taxon>Mucorales</taxon>
        <taxon>Mucorineae</taxon>
        <taxon>Mucoraceae</taxon>
        <taxon>Mucor</taxon>
    </lineage>
</organism>
<gene>
    <name evidence="4" type="ORF">INT46_009240</name>
</gene>
<evidence type="ECO:0000256" key="1">
    <source>
        <dbReference type="ARBA" id="ARBA00022468"/>
    </source>
</evidence>
<dbReference type="OrthoDB" id="3196451at2759"/>
<protein>
    <recommendedName>
        <fullName evidence="3">Rho-GAP domain-containing protein</fullName>
    </recommendedName>
</protein>
<dbReference type="AlphaFoldDB" id="A0A8H7QYW4"/>
<evidence type="ECO:0000313" key="5">
    <source>
        <dbReference type="Proteomes" id="UP000650833"/>
    </source>
</evidence>
<feature type="region of interest" description="Disordered" evidence="2">
    <location>
        <begin position="345"/>
        <end position="387"/>
    </location>
</feature>
<dbReference type="GO" id="GO:0005938">
    <property type="term" value="C:cell cortex"/>
    <property type="evidence" value="ECO:0007669"/>
    <property type="project" value="TreeGrafter"/>
</dbReference>
<reference evidence="4" key="1">
    <citation type="submission" date="2020-12" db="EMBL/GenBank/DDBJ databases">
        <title>Metabolic potential, ecology and presence of endohyphal bacteria is reflected in genomic diversity of Mucoromycotina.</title>
        <authorList>
            <person name="Muszewska A."/>
            <person name="Okrasinska A."/>
            <person name="Steczkiewicz K."/>
            <person name="Drgas O."/>
            <person name="Orlowska M."/>
            <person name="Perlinska-Lenart U."/>
            <person name="Aleksandrzak-Piekarczyk T."/>
            <person name="Szatraj K."/>
            <person name="Zielenkiewicz U."/>
            <person name="Pilsyk S."/>
            <person name="Malc E."/>
            <person name="Mieczkowski P."/>
            <person name="Kruszewska J.S."/>
            <person name="Biernat P."/>
            <person name="Pawlowska J."/>
        </authorList>
    </citation>
    <scope>NUCLEOTIDE SEQUENCE</scope>
    <source>
        <strain evidence="4">CBS 226.32</strain>
    </source>
</reference>
<dbReference type="Proteomes" id="UP000650833">
    <property type="component" value="Unassembled WGS sequence"/>
</dbReference>
<name>A0A8H7QYW4_9FUNG</name>
<dbReference type="InterPro" id="IPR008936">
    <property type="entry name" value="Rho_GTPase_activation_prot"/>
</dbReference>
<dbReference type="InterPro" id="IPR051025">
    <property type="entry name" value="RhoGAP"/>
</dbReference>
<evidence type="ECO:0000313" key="4">
    <source>
        <dbReference type="EMBL" id="KAG2200263.1"/>
    </source>
</evidence>
<comment type="caution">
    <text evidence="4">The sequence shown here is derived from an EMBL/GenBank/DDBJ whole genome shotgun (WGS) entry which is preliminary data.</text>
</comment>
<evidence type="ECO:0000259" key="3">
    <source>
        <dbReference type="PROSITE" id="PS50238"/>
    </source>
</evidence>
<dbReference type="GO" id="GO:0060237">
    <property type="term" value="P:regulation of fungal-type cell wall organization"/>
    <property type="evidence" value="ECO:0007669"/>
    <property type="project" value="TreeGrafter"/>
</dbReference>
<dbReference type="PROSITE" id="PS50238">
    <property type="entry name" value="RHOGAP"/>
    <property type="match status" value="1"/>
</dbReference>
<dbReference type="Pfam" id="PF00620">
    <property type="entry name" value="RhoGAP"/>
    <property type="match status" value="1"/>
</dbReference>
<dbReference type="SUPFAM" id="SSF48350">
    <property type="entry name" value="GTPase activation domain, GAP"/>
    <property type="match status" value="1"/>
</dbReference>
<dbReference type="EMBL" id="JAEPRC010000322">
    <property type="protein sequence ID" value="KAG2200263.1"/>
    <property type="molecule type" value="Genomic_DNA"/>
</dbReference>
<accession>A0A8H7QYW4</accession>
<dbReference type="PANTHER" id="PTHR15228:SF25">
    <property type="entry name" value="F-BAR DOMAIN-CONTAINING PROTEIN"/>
    <property type="match status" value="1"/>
</dbReference>
<dbReference type="Gene3D" id="1.10.555.10">
    <property type="entry name" value="Rho GTPase activation protein"/>
    <property type="match status" value="1"/>
</dbReference>
<dbReference type="GO" id="GO:0005096">
    <property type="term" value="F:GTPase activator activity"/>
    <property type="evidence" value="ECO:0007669"/>
    <property type="project" value="UniProtKB-KW"/>
</dbReference>
<evidence type="ECO:0000256" key="2">
    <source>
        <dbReference type="SAM" id="MobiDB-lite"/>
    </source>
</evidence>
<dbReference type="PANTHER" id="PTHR15228">
    <property type="entry name" value="SPERMATHECAL PHYSIOLOGY VARIANT"/>
    <property type="match status" value="1"/>
</dbReference>
<keyword evidence="1" id="KW-0343">GTPase activation</keyword>
<dbReference type="SMART" id="SM00324">
    <property type="entry name" value="RhoGAP"/>
    <property type="match status" value="1"/>
</dbReference>
<feature type="compositionally biased region" description="Low complexity" evidence="2">
    <location>
        <begin position="345"/>
        <end position="367"/>
    </location>
</feature>
<proteinExistence type="predicted"/>